<dbReference type="HOGENOM" id="CLU_043930_1_0_11"/>
<reference evidence="3" key="1">
    <citation type="submission" date="2009-05" db="EMBL/GenBank/DDBJ databases">
        <title>Complete sequence of Micrococcus luteus NCTC 2665.</title>
        <authorList>
            <consortium name="US DOE Joint Genome Institute"/>
            <person name="Lucas S."/>
            <person name="Copeland A."/>
            <person name="Lapidus A."/>
            <person name="Glavina del Rio T."/>
            <person name="Dalin E."/>
            <person name="Tice H."/>
            <person name="Bruce D."/>
            <person name="Goodwin L."/>
            <person name="Pitluck S."/>
            <person name="Lowry S."/>
            <person name="Larimer F."/>
            <person name="Land M."/>
            <person name="Hauser L."/>
            <person name="Kyrpides N."/>
            <person name="Lykidis A."/>
            <person name="Young M."/>
            <person name="Greenblatt C."/>
        </authorList>
    </citation>
    <scope>NUCLEOTIDE SEQUENCE</scope>
    <source>
        <strain evidence="3">NCTC 2665</strain>
    </source>
</reference>
<evidence type="ECO:0000313" key="3">
    <source>
        <dbReference type="EMBL" id="ACS30754.1"/>
    </source>
</evidence>
<feature type="transmembrane region" description="Helical" evidence="2">
    <location>
        <begin position="135"/>
        <end position="154"/>
    </location>
</feature>
<evidence type="ECO:0000256" key="2">
    <source>
        <dbReference type="SAM" id="Phobius"/>
    </source>
</evidence>
<reference evidence="4 6" key="3">
    <citation type="submission" date="2018-06" db="EMBL/GenBank/DDBJ databases">
        <authorList>
            <consortium name="Pathogen Informatics"/>
            <person name="Doyle S."/>
        </authorList>
    </citation>
    <scope>NUCLEOTIDE SEQUENCE [LARGE SCALE GENOMIC DNA]</scope>
    <source>
        <strain evidence="4 6">NCTC2665</strain>
    </source>
</reference>
<feature type="transmembrane region" description="Helical" evidence="2">
    <location>
        <begin position="320"/>
        <end position="339"/>
    </location>
</feature>
<dbReference type="PANTHER" id="PTHR37814:SF1">
    <property type="entry name" value="MEMBRANE PROTEIN"/>
    <property type="match status" value="1"/>
</dbReference>
<feature type="transmembrane region" description="Helical" evidence="2">
    <location>
        <begin position="239"/>
        <end position="264"/>
    </location>
</feature>
<dbReference type="eggNOG" id="COG3949">
    <property type="taxonomic scope" value="Bacteria"/>
</dbReference>
<dbReference type="InterPro" id="IPR038728">
    <property type="entry name" value="YkvI-like"/>
</dbReference>
<dbReference type="RefSeq" id="WP_010078608.1">
    <property type="nucleotide sequence ID" value="NC_012803.1"/>
</dbReference>
<feature type="transmembrane region" description="Helical" evidence="2">
    <location>
        <begin position="284"/>
        <end position="308"/>
    </location>
</feature>
<accession>C5CCE2</accession>
<dbReference type="GeneID" id="93345406"/>
<keyword evidence="2" id="KW-1133">Transmembrane helix</keyword>
<dbReference type="PATRIC" id="fig|465515.4.peg.1190"/>
<feature type="transmembrane region" description="Helical" evidence="2">
    <location>
        <begin position="56"/>
        <end position="87"/>
    </location>
</feature>
<evidence type="ECO:0000313" key="5">
    <source>
        <dbReference type="Proteomes" id="UP000000738"/>
    </source>
</evidence>
<evidence type="ECO:0000313" key="6">
    <source>
        <dbReference type="Proteomes" id="UP000248985"/>
    </source>
</evidence>
<dbReference type="PANTHER" id="PTHR37814">
    <property type="entry name" value="CONSERVED MEMBRANE PROTEIN"/>
    <property type="match status" value="1"/>
</dbReference>
<dbReference type="STRING" id="465515.Mlut_12490"/>
<evidence type="ECO:0000256" key="1">
    <source>
        <dbReference type="SAM" id="MobiDB-lite"/>
    </source>
</evidence>
<organism evidence="3 5">
    <name type="scientific">Micrococcus luteus (strain ATCC 4698 / DSM 20030 / JCM 1464 / CCM 169 / CCUG 5858 / IAM 1056 / NBRC 3333 / NCIMB 9278 / NCTC 2665 / VKM Ac-2230)</name>
    <name type="common">Micrococcus lysodeikticus</name>
    <dbReference type="NCBI Taxonomy" id="465515"/>
    <lineage>
        <taxon>Bacteria</taxon>
        <taxon>Bacillati</taxon>
        <taxon>Actinomycetota</taxon>
        <taxon>Actinomycetes</taxon>
        <taxon>Micrococcales</taxon>
        <taxon>Micrococcaceae</taxon>
        <taxon>Micrococcus</taxon>
    </lineage>
</organism>
<keyword evidence="2" id="KW-0812">Transmembrane</keyword>
<feature type="transmembrane region" description="Helical" evidence="2">
    <location>
        <begin position="108"/>
        <end position="129"/>
    </location>
</feature>
<feature type="region of interest" description="Disordered" evidence="1">
    <location>
        <begin position="432"/>
        <end position="459"/>
    </location>
</feature>
<feature type="transmembrane region" description="Helical" evidence="2">
    <location>
        <begin position="345"/>
        <end position="366"/>
    </location>
</feature>
<feature type="transmembrane region" description="Helical" evidence="2">
    <location>
        <begin position="213"/>
        <end position="232"/>
    </location>
</feature>
<dbReference type="Proteomes" id="UP000248985">
    <property type="component" value="Chromosome 1"/>
</dbReference>
<sequence>MARAFLPYSGPSSVPGPGRAHPVALRSLKIALAFVGLLVGAGFATGAEVIQYFVGFGWIGVVGAGLAGLLVTAGGAVILQLGSVFLAADHKVVFRSVSHPVMARILDVVVTVTLFAIGVVMLAGAGSTLAQQFGWPTWAGSTLMTLLVLVTGMLDVEKVSAIISLITPLVVVAVVAGFVHVLVTRDGGFAAHESLAVQATTPVDPWWLSSVNYFGLVVVMAVSMCLVIGGSITHPREAFLGGLTGGLMYTALLLMASTLLYLGYAEIGRADVPMLRLSASIAPWLGWAMVVVIYLMIFNTAIGVFYALGRRLTADRPGRYPPVFAGVTLLAFAVSFVGFGDLMNVVYPALGHLGIVLALVLLVWWLTHRRQISAESGLRLRLLALLRLREHPEKTFTAQHAVQLQEAVGDSVAAPDAVTEALEDEVAQVLEEDDALTSGGARPGPDAGPERPAGGSHSA</sequence>
<protein>
    <submittedName>
        <fullName evidence="3">Uncharacterized membrane protein</fullName>
    </submittedName>
</protein>
<dbReference type="EMBL" id="CP001628">
    <property type="protein sequence ID" value="ACS30754.1"/>
    <property type="molecule type" value="Genomic_DNA"/>
</dbReference>
<dbReference type="KEGG" id="mlu:Mlut_12490"/>
<keyword evidence="2" id="KW-0472">Membrane</keyword>
<name>C5CCE2_MICLC</name>
<evidence type="ECO:0000313" key="4">
    <source>
        <dbReference type="EMBL" id="SQG49712.1"/>
    </source>
</evidence>
<reference evidence="5" key="2">
    <citation type="journal article" date="2010" name="J. Bacteriol.">
        <title>Genome sequence of the Fleming strain of Micrococcus luteus, a simple free-living actinobacterium.</title>
        <authorList>
            <person name="Young M."/>
            <person name="Artsatbanov V."/>
            <person name="Beller H.R."/>
            <person name="Chandra G."/>
            <person name="Chater K.F."/>
            <person name="Dover L.G."/>
            <person name="Goh E.B."/>
            <person name="Kahan T."/>
            <person name="Kaprelyants A.S."/>
            <person name="Kyrpides N."/>
            <person name="Lapidus A."/>
            <person name="Lowry S.R."/>
            <person name="Lykidis A."/>
            <person name="Mahillon J."/>
            <person name="Markowitz V."/>
            <person name="Mavromatis K."/>
            <person name="Mukamolova G.V."/>
            <person name="Oren A."/>
            <person name="Rokem J.S."/>
            <person name="Smith M.C."/>
            <person name="Young D.I."/>
            <person name="Greenblatt C.L."/>
        </authorList>
    </citation>
    <scope>NUCLEOTIDE SEQUENCE [LARGE SCALE GENOMIC DNA]</scope>
    <source>
        <strain evidence="5">ATCC 4698 / DSM 20030 / JCM 1464 / NBRC 3333 / NCIMB 9278 / NCTC 2665 / VKM Ac-2230</strain>
    </source>
</reference>
<dbReference type="EMBL" id="LS483396">
    <property type="protein sequence ID" value="SQG49712.1"/>
    <property type="molecule type" value="Genomic_DNA"/>
</dbReference>
<feature type="transmembrane region" description="Helical" evidence="2">
    <location>
        <begin position="161"/>
        <end position="183"/>
    </location>
</feature>
<dbReference type="Proteomes" id="UP000000738">
    <property type="component" value="Chromosome"/>
</dbReference>
<feature type="transmembrane region" description="Helical" evidence="2">
    <location>
        <begin position="30"/>
        <end position="50"/>
    </location>
</feature>
<proteinExistence type="predicted"/>
<dbReference type="EnsemblBacteria" id="ACS30754">
    <property type="protein sequence ID" value="ACS30754"/>
    <property type="gene ID" value="Mlut_12490"/>
</dbReference>
<dbReference type="AlphaFoldDB" id="C5CCE2"/>
<keyword evidence="5" id="KW-1185">Reference proteome</keyword>
<gene>
    <name evidence="3" type="ordered locus">Mlut_12490</name>
    <name evidence="4" type="ORF">NCTC2665_02270</name>
</gene>